<dbReference type="InterPro" id="IPR050639">
    <property type="entry name" value="SSR_resolvase"/>
</dbReference>
<dbReference type="EMBL" id="LSTU01000018">
    <property type="protein sequence ID" value="OAH54169.1"/>
    <property type="molecule type" value="Genomic_DNA"/>
</dbReference>
<accession>A0AAP7FPX3</accession>
<evidence type="ECO:0000256" key="2">
    <source>
        <dbReference type="ARBA" id="ARBA00023172"/>
    </source>
</evidence>
<dbReference type="PANTHER" id="PTHR30461:SF2">
    <property type="entry name" value="SERINE RECOMBINASE PINE-RELATED"/>
    <property type="match status" value="1"/>
</dbReference>
<comment type="caution">
    <text evidence="4">The sequence shown here is derived from an EMBL/GenBank/DDBJ whole genome shotgun (WGS) entry which is preliminary data.</text>
</comment>
<dbReference type="GO" id="GO:0003677">
    <property type="term" value="F:DNA binding"/>
    <property type="evidence" value="ECO:0007669"/>
    <property type="project" value="UniProtKB-KW"/>
</dbReference>
<proteinExistence type="predicted"/>
<evidence type="ECO:0000313" key="4">
    <source>
        <dbReference type="EMBL" id="OAH54169.1"/>
    </source>
</evidence>
<dbReference type="InterPro" id="IPR006119">
    <property type="entry name" value="Resolv_N"/>
</dbReference>
<dbReference type="InterPro" id="IPR036162">
    <property type="entry name" value="Resolvase-like_N_sf"/>
</dbReference>
<evidence type="ECO:0000313" key="5">
    <source>
        <dbReference type="Proteomes" id="UP000077242"/>
    </source>
</evidence>
<dbReference type="Pfam" id="PF00239">
    <property type="entry name" value="Resolvase"/>
    <property type="match status" value="1"/>
</dbReference>
<dbReference type="PANTHER" id="PTHR30461">
    <property type="entry name" value="DNA-INVERTASE FROM LAMBDOID PROPHAGE"/>
    <property type="match status" value="1"/>
</dbReference>
<name>A0AAP7FPX3_9PSED</name>
<dbReference type="GO" id="GO:0000150">
    <property type="term" value="F:DNA strand exchange activity"/>
    <property type="evidence" value="ECO:0007669"/>
    <property type="project" value="InterPro"/>
</dbReference>
<dbReference type="SUPFAM" id="SSF53041">
    <property type="entry name" value="Resolvase-like"/>
    <property type="match status" value="1"/>
</dbReference>
<dbReference type="Proteomes" id="UP000077242">
    <property type="component" value="Unassembled WGS sequence"/>
</dbReference>
<dbReference type="RefSeq" id="WP_063977295.1">
    <property type="nucleotide sequence ID" value="NZ_LSTU01000018.1"/>
</dbReference>
<dbReference type="CDD" id="cd00338">
    <property type="entry name" value="Ser_Recombinase"/>
    <property type="match status" value="1"/>
</dbReference>
<sequence>MKVIAYYRQSTKSQGESGLGIEAQQDYIAVAAEQNGWEVIAEFTDTISGSVAPADRPECSKAIAACKEHDATLVVAKLDRLSRDVEHIAGMMKRSNFKVATMPHATTVELHIHAMLAEQERTFISERTKAALKALQQRADNGCVESQAKIARRNAAPVEARRLATGKDGAATQANVKKATAHAATVLPHIKECLFDNCTTLRSVADCLNAKGVTTSRGGEWSATAVMRVMTALNLSFKKVA</sequence>
<reference evidence="5" key="1">
    <citation type="submission" date="2016-02" db="EMBL/GenBank/DDBJ databases">
        <title>Dietzia cinnamea strain CD11_5 genome sequencing and assembly.</title>
        <authorList>
            <person name="Kaur G."/>
            <person name="Nair G.R."/>
            <person name="Mayilraj S."/>
        </authorList>
    </citation>
    <scope>NUCLEOTIDE SEQUENCE [LARGE SCALE GENOMIC DNA]</scope>
    <source>
        <strain evidence="5">CD10_2</strain>
    </source>
</reference>
<dbReference type="Gene3D" id="3.40.50.1390">
    <property type="entry name" value="Resolvase, N-terminal catalytic domain"/>
    <property type="match status" value="1"/>
</dbReference>
<evidence type="ECO:0000256" key="1">
    <source>
        <dbReference type="ARBA" id="ARBA00023125"/>
    </source>
</evidence>
<keyword evidence="2" id="KW-0233">DNA recombination</keyword>
<evidence type="ECO:0000259" key="3">
    <source>
        <dbReference type="PROSITE" id="PS51736"/>
    </source>
</evidence>
<dbReference type="AlphaFoldDB" id="A0AAP7FPX3"/>
<organism evidence="4 5">
    <name type="scientific">Pseudomonas monteilii</name>
    <dbReference type="NCBI Taxonomy" id="76759"/>
    <lineage>
        <taxon>Bacteria</taxon>
        <taxon>Pseudomonadati</taxon>
        <taxon>Pseudomonadota</taxon>
        <taxon>Gammaproteobacteria</taxon>
        <taxon>Pseudomonadales</taxon>
        <taxon>Pseudomonadaceae</taxon>
        <taxon>Pseudomonas</taxon>
    </lineage>
</organism>
<feature type="domain" description="Resolvase/invertase-type recombinase catalytic" evidence="3">
    <location>
        <begin position="2"/>
        <end position="139"/>
    </location>
</feature>
<protein>
    <submittedName>
        <fullName evidence="4">Serine recombinase</fullName>
    </submittedName>
</protein>
<dbReference type="PROSITE" id="PS51736">
    <property type="entry name" value="RECOMBINASES_3"/>
    <property type="match status" value="1"/>
</dbReference>
<gene>
    <name evidence="4" type="ORF">AYJ70_18500</name>
</gene>
<dbReference type="SMART" id="SM00857">
    <property type="entry name" value="Resolvase"/>
    <property type="match status" value="1"/>
</dbReference>
<keyword evidence="1" id="KW-0238">DNA-binding</keyword>